<dbReference type="GO" id="GO:0004803">
    <property type="term" value="F:transposase activity"/>
    <property type="evidence" value="ECO:0007669"/>
    <property type="project" value="InterPro"/>
</dbReference>
<feature type="domain" description="Transposase IS110-like N-terminal" evidence="1">
    <location>
        <begin position="13"/>
        <end position="169"/>
    </location>
</feature>
<gene>
    <name evidence="3" type="ORF">PTRA_a1841</name>
    <name evidence="4" type="ORF">PTRA_a1988</name>
</gene>
<dbReference type="GO" id="GO:0006313">
    <property type="term" value="P:DNA transposition"/>
    <property type="evidence" value="ECO:0007669"/>
    <property type="project" value="InterPro"/>
</dbReference>
<dbReference type="NCBIfam" id="NF033542">
    <property type="entry name" value="transpos_IS110"/>
    <property type="match status" value="1"/>
</dbReference>
<dbReference type="PANTHER" id="PTHR33055">
    <property type="entry name" value="TRANSPOSASE FOR INSERTION SEQUENCE ELEMENT IS1111A"/>
    <property type="match status" value="1"/>
</dbReference>
<accession>A0A0U2X2X6</accession>
<dbReference type="RefSeq" id="WP_058373358.1">
    <property type="nucleotide sequence ID" value="NZ_CP011034.1"/>
</dbReference>
<evidence type="ECO:0000259" key="1">
    <source>
        <dbReference type="Pfam" id="PF01548"/>
    </source>
</evidence>
<dbReference type="OrthoDB" id="6637920at2"/>
<dbReference type="EMBL" id="CP011034">
    <property type="protein sequence ID" value="ALS32994.1"/>
    <property type="molecule type" value="Genomic_DNA"/>
</dbReference>
<name>A0A0U2X2X6_9GAMM</name>
<dbReference type="InterPro" id="IPR003346">
    <property type="entry name" value="Transposase_20"/>
</dbReference>
<dbReference type="PATRIC" id="fig|1315283.4.peg.1588"/>
<evidence type="ECO:0000313" key="5">
    <source>
        <dbReference type="Proteomes" id="UP000065261"/>
    </source>
</evidence>
<dbReference type="InterPro" id="IPR047650">
    <property type="entry name" value="Transpos_IS110"/>
</dbReference>
<dbReference type="InterPro" id="IPR002525">
    <property type="entry name" value="Transp_IS110-like_N"/>
</dbReference>
<dbReference type="KEGG" id="ptn:PTRA_a1988"/>
<feature type="domain" description="Transposase IS116/IS110/IS902 C-terminal" evidence="2">
    <location>
        <begin position="279"/>
        <end position="363"/>
    </location>
</feature>
<dbReference type="Pfam" id="PF01548">
    <property type="entry name" value="DEDD_Tnp_IS110"/>
    <property type="match status" value="1"/>
</dbReference>
<protein>
    <submittedName>
        <fullName evidence="4">Uncharacterized protein</fullName>
    </submittedName>
</protein>
<dbReference type="GO" id="GO:0003677">
    <property type="term" value="F:DNA binding"/>
    <property type="evidence" value="ECO:0007669"/>
    <property type="project" value="InterPro"/>
</dbReference>
<evidence type="ECO:0000313" key="4">
    <source>
        <dbReference type="EMBL" id="ALS33122.1"/>
    </source>
</evidence>
<dbReference type="Pfam" id="PF02371">
    <property type="entry name" value="Transposase_20"/>
    <property type="match status" value="1"/>
</dbReference>
<organism evidence="4">
    <name type="scientific">Pseudoalteromonas translucida KMM 520</name>
    <dbReference type="NCBI Taxonomy" id="1315283"/>
    <lineage>
        <taxon>Bacteria</taxon>
        <taxon>Pseudomonadati</taxon>
        <taxon>Pseudomonadota</taxon>
        <taxon>Gammaproteobacteria</taxon>
        <taxon>Alteromonadales</taxon>
        <taxon>Pseudoalteromonadaceae</taxon>
        <taxon>Pseudoalteromonas</taxon>
    </lineage>
</organism>
<proteinExistence type="predicted"/>
<dbReference type="AlphaFoldDB" id="A0A0U2X2X6"/>
<sequence>MEAFNVSGFAALIGIDWADRKHDICEINRDTNTQHLSVISSEPKSINAWALELKQRYNGRPVAVACELKKGPLIYALSKFKHIILFVINPSSVAKYRAAFSHSGAKDDPTDAIIQVEILQLHMDKLTVIRPDTEEVRCLAQLVEYRRKLVQDRVNLTNKIATTLKNYYPHVIDWFKEKDTQIFCDFLLRWPSLTHAKKARKQTLLDFFNQHNSRYPLVNEKRIKEIKDAEILTDDMAVITPNLLLIECLVPQLKHLMQAITRFDNEIKTLYKQHSDRAIFDSLPGAGPQLAPRLLAAMGSNRDRYKCAADIQKYAGIAPVTERSGKKEWIHWRYSCTKFLRQTFVEWAGLSVRYSFWAKAYYRQQEAKGKPHNTIIRSLAFKWIRILFRCWKTHTPYDESTYLIALKSKGSPLLKFAVESEL</sequence>
<reference evidence="4 5" key="1">
    <citation type="submission" date="2015-03" db="EMBL/GenBank/DDBJ databases">
        <authorList>
            <person name="Murphy D."/>
        </authorList>
    </citation>
    <scope>NUCLEOTIDE SEQUENCE [LARGE SCALE GENOMIC DNA]</scope>
    <source>
        <strain evidence="4 5">KMM 520</strain>
    </source>
</reference>
<dbReference type="KEGG" id="ptn:PTRA_a1841"/>
<dbReference type="EMBL" id="CP011034">
    <property type="protein sequence ID" value="ALS33122.1"/>
    <property type="molecule type" value="Genomic_DNA"/>
</dbReference>
<dbReference type="PANTHER" id="PTHR33055:SF3">
    <property type="entry name" value="PUTATIVE TRANSPOSASE FOR IS117-RELATED"/>
    <property type="match status" value="1"/>
</dbReference>
<dbReference type="Proteomes" id="UP000065261">
    <property type="component" value="Chromosome I"/>
</dbReference>
<evidence type="ECO:0000313" key="3">
    <source>
        <dbReference type="EMBL" id="ALS32994.1"/>
    </source>
</evidence>
<evidence type="ECO:0000259" key="2">
    <source>
        <dbReference type="Pfam" id="PF02371"/>
    </source>
</evidence>